<gene>
    <name evidence="1" type="ORF">C1N76_04030</name>
</gene>
<protein>
    <submittedName>
        <fullName evidence="1">Uncharacterized protein</fullName>
    </submittedName>
</protein>
<sequence length="210" mass="25079">MLIPFWFRLLFLFMSYFPLFLVLFIKFFNYEFLVYCIKYWRFIDILFLLEIKTLNGVMGLISTLLLVISLLSILFILFELRTTEKKRIGQKKYTIKKIQPRDRDILVYLVTYVLPLISLDMDNFRDIIVLFVLILLIFWLSMYSDLLYVNPVMAALKLRIYAIETDLGEALLISKNDKFEECLGKKIICYRFIRDKETVLIDGSRGQQNE</sequence>
<dbReference type="RefSeq" id="WP_011230105.1">
    <property type="nucleotide sequence ID" value="NZ_CP042251.1"/>
</dbReference>
<dbReference type="EMBL" id="CP027303">
    <property type="protein sequence ID" value="AWO73822.1"/>
    <property type="molecule type" value="Genomic_DNA"/>
</dbReference>
<dbReference type="AlphaFoldDB" id="A0A2Z3N492"/>
<reference evidence="2" key="1">
    <citation type="submission" date="2018-02" db="EMBL/GenBank/DDBJ databases">
        <title>The complete genome of bacterial strain SGAirxxxx.</title>
        <authorList>
            <person name="Schuster S.C."/>
        </authorList>
    </citation>
    <scope>NUCLEOTIDE SEQUENCE [LARGE SCALE GENOMIC DNA]</scope>
    <source>
        <strain evidence="2">SGAir0734</strain>
    </source>
</reference>
<evidence type="ECO:0000313" key="2">
    <source>
        <dbReference type="Proteomes" id="UP000246996"/>
    </source>
</evidence>
<accession>A0A2Z3N492</accession>
<dbReference type="Proteomes" id="UP000246996">
    <property type="component" value="Chromosome"/>
</dbReference>
<proteinExistence type="predicted"/>
<name>A0A2Z3N492_GEOTH</name>
<evidence type="ECO:0000313" key="1">
    <source>
        <dbReference type="EMBL" id="AWO73822.1"/>
    </source>
</evidence>
<organism evidence="1 2">
    <name type="scientific">Geobacillus thermoleovorans</name>
    <name type="common">Bacillus thermoleovorans</name>
    <dbReference type="NCBI Taxonomy" id="33941"/>
    <lineage>
        <taxon>Bacteria</taxon>
        <taxon>Bacillati</taxon>
        <taxon>Bacillota</taxon>
        <taxon>Bacilli</taxon>
        <taxon>Bacillales</taxon>
        <taxon>Anoxybacillaceae</taxon>
        <taxon>Geobacillus</taxon>
        <taxon>Geobacillus thermoleovorans group</taxon>
    </lineage>
</organism>